<name>D6NM04_VIBCL</name>
<reference evidence="1" key="1">
    <citation type="submission" date="2010-01" db="EMBL/GenBank/DDBJ databases">
        <authorList>
            <person name="Aydanian A.G."/>
            <person name="Johnson J.A."/>
            <person name="Tang L."/>
            <person name="Morris J.G.Jr."/>
            <person name="Nair G.B."/>
            <person name="Stine O.C."/>
        </authorList>
    </citation>
    <scope>NUCLEOTIDE SEQUENCE</scope>
    <source>
        <strain evidence="1">CO845</strain>
    </source>
</reference>
<evidence type="ECO:0000313" key="1">
    <source>
        <dbReference type="EMBL" id="ADF80989.1"/>
    </source>
</evidence>
<dbReference type="AlphaFoldDB" id="D6NM04"/>
<proteinExistence type="predicted"/>
<gene>
    <name evidence="1" type="primary">gmhD</name>
</gene>
<accession>D6NM04</accession>
<dbReference type="EMBL" id="GU576499">
    <property type="protein sequence ID" value="ADF80989.1"/>
    <property type="molecule type" value="Genomic_DNA"/>
</dbReference>
<organism evidence="1">
    <name type="scientific">Vibrio cholerae</name>
    <dbReference type="NCBI Taxonomy" id="666"/>
    <lineage>
        <taxon>Bacteria</taxon>
        <taxon>Pseudomonadati</taxon>
        <taxon>Pseudomonadota</taxon>
        <taxon>Gammaproteobacteria</taxon>
        <taxon>Vibrionales</taxon>
        <taxon>Vibrionaceae</taxon>
        <taxon>Vibrio</taxon>
    </lineage>
</organism>
<protein>
    <submittedName>
        <fullName evidence="1">ADP-L-glycero-D-mannoheptose-6-epimerase</fullName>
    </submittedName>
</protein>
<reference evidence="1" key="2">
    <citation type="journal article" date="2011" name="Appl. Environ. Microbiol.">
        <title>Genetic Diversity of O-Antigen Biosynthesis Regions in Vibrio cholerae.</title>
        <authorList>
            <person name="Aydanian A."/>
            <person name="Tang L."/>
            <person name="Morris J.G."/>
            <person name="Johnson J.A."/>
            <person name="Stine O.C."/>
        </authorList>
    </citation>
    <scope>NUCLEOTIDE SEQUENCE</scope>
    <source>
        <strain evidence="1">CO845</strain>
    </source>
</reference>
<sequence length="36" mass="4057">MIDDQNVSDATLIKRFDNVAANHASAASYDNHYEFL</sequence>